<keyword evidence="7" id="KW-0119">Carbohydrate metabolism</keyword>
<dbReference type="InterPro" id="IPR036412">
    <property type="entry name" value="HAD-like_sf"/>
</dbReference>
<dbReference type="PANTHER" id="PTHR46193">
    <property type="entry name" value="6-PHOSPHOGLUCONATE PHOSPHATASE"/>
    <property type="match status" value="1"/>
</dbReference>
<reference evidence="11" key="1">
    <citation type="submission" date="2018-03" db="EMBL/GenBank/DDBJ databases">
        <authorList>
            <person name="Nunes O.C."/>
            <person name="Lopes A.R."/>
            <person name="Froufe H."/>
            <person name="Munoz-Merida A."/>
            <person name="Barroso C."/>
            <person name="Egas C."/>
        </authorList>
    </citation>
    <scope>NUCLEOTIDE SEQUENCE</scope>
    <source>
        <strain evidence="11">ON4</strain>
    </source>
</reference>
<evidence type="ECO:0000256" key="9">
    <source>
        <dbReference type="ARBA" id="ARBA00044968"/>
    </source>
</evidence>
<keyword evidence="6" id="KW-0413">Isomerase</keyword>
<dbReference type="InterPro" id="IPR006439">
    <property type="entry name" value="HAD-SF_hydro_IA"/>
</dbReference>
<dbReference type="Pfam" id="PF00702">
    <property type="entry name" value="Hydrolase"/>
    <property type="match status" value="1"/>
</dbReference>
<dbReference type="SFLD" id="SFLDS00003">
    <property type="entry name" value="Haloacid_Dehalogenase"/>
    <property type="match status" value="1"/>
</dbReference>
<dbReference type="EMBL" id="PXVD01000022">
    <property type="protein sequence ID" value="MDJ1372249.1"/>
    <property type="molecule type" value="Genomic_DNA"/>
</dbReference>
<evidence type="ECO:0000256" key="6">
    <source>
        <dbReference type="ARBA" id="ARBA00023235"/>
    </source>
</evidence>
<comment type="similarity">
    <text evidence="2">Belongs to the HAD-like hydrolase superfamily. CbbY/CbbZ/Gph/YieH family.</text>
</comment>
<dbReference type="RefSeq" id="WP_051267147.1">
    <property type="nucleotide sequence ID" value="NZ_CP028426.1"/>
</dbReference>
<gene>
    <name evidence="11" type="ORF">C7K25_12860</name>
</gene>
<accession>A0ABT7CAM9</accession>
<keyword evidence="11" id="KW-0378">Hydrolase</keyword>
<evidence type="ECO:0000256" key="4">
    <source>
        <dbReference type="ARBA" id="ARBA00022723"/>
    </source>
</evidence>
<dbReference type="NCBIfam" id="TIGR02009">
    <property type="entry name" value="PGMB-YQAB-SF"/>
    <property type="match status" value="1"/>
</dbReference>
<dbReference type="PANTHER" id="PTHR46193:SF18">
    <property type="entry name" value="HEXITOL PHOSPHATASE B"/>
    <property type="match status" value="1"/>
</dbReference>
<name>A0ABT7CAM9_9MICO</name>
<comment type="catalytic activity">
    <reaction evidence="8">
        <text>beta-D-glucose 1-phosphate = beta-D-glucose 6-phosphate</text>
        <dbReference type="Rhea" id="RHEA:20113"/>
        <dbReference type="ChEBI" id="CHEBI:57684"/>
        <dbReference type="ChEBI" id="CHEBI:58247"/>
        <dbReference type="EC" id="5.4.2.6"/>
    </reaction>
</comment>
<dbReference type="Proteomes" id="UP001170379">
    <property type="component" value="Unassembled WGS sequence"/>
</dbReference>
<evidence type="ECO:0000256" key="3">
    <source>
        <dbReference type="ARBA" id="ARBA00022553"/>
    </source>
</evidence>
<evidence type="ECO:0000256" key="7">
    <source>
        <dbReference type="ARBA" id="ARBA00023277"/>
    </source>
</evidence>
<dbReference type="SUPFAM" id="SSF56784">
    <property type="entry name" value="HAD-like"/>
    <property type="match status" value="1"/>
</dbReference>
<protein>
    <recommendedName>
        <fullName evidence="10">Beta-phosphoglucomutase</fullName>
        <ecNumber evidence="9">5.4.2.6</ecNumber>
    </recommendedName>
</protein>
<dbReference type="InterPro" id="IPR051600">
    <property type="entry name" value="Beta-PGM-like"/>
</dbReference>
<evidence type="ECO:0000256" key="2">
    <source>
        <dbReference type="ARBA" id="ARBA00006171"/>
    </source>
</evidence>
<comment type="cofactor">
    <cofactor evidence="1">
        <name>Mg(2+)</name>
        <dbReference type="ChEBI" id="CHEBI:18420"/>
    </cofactor>
</comment>
<evidence type="ECO:0000256" key="1">
    <source>
        <dbReference type="ARBA" id="ARBA00001946"/>
    </source>
</evidence>
<dbReference type="InterPro" id="IPR023214">
    <property type="entry name" value="HAD_sf"/>
</dbReference>
<evidence type="ECO:0000313" key="12">
    <source>
        <dbReference type="Proteomes" id="UP001170379"/>
    </source>
</evidence>
<evidence type="ECO:0000313" key="11">
    <source>
        <dbReference type="EMBL" id="MDJ1372249.1"/>
    </source>
</evidence>
<dbReference type="GO" id="GO:0016787">
    <property type="term" value="F:hydrolase activity"/>
    <property type="evidence" value="ECO:0007669"/>
    <property type="project" value="UniProtKB-KW"/>
</dbReference>
<organism evidence="11 12">
    <name type="scientific">Gulosibacter molinativorax</name>
    <dbReference type="NCBI Taxonomy" id="256821"/>
    <lineage>
        <taxon>Bacteria</taxon>
        <taxon>Bacillati</taxon>
        <taxon>Actinomycetota</taxon>
        <taxon>Actinomycetes</taxon>
        <taxon>Micrococcales</taxon>
        <taxon>Microbacteriaceae</taxon>
        <taxon>Gulosibacter</taxon>
    </lineage>
</organism>
<comment type="caution">
    <text evidence="11">The sequence shown here is derived from an EMBL/GenBank/DDBJ whole genome shotgun (WGS) entry which is preliminary data.</text>
</comment>
<proteinExistence type="inferred from homology"/>
<evidence type="ECO:0000256" key="10">
    <source>
        <dbReference type="ARBA" id="ARBA00044991"/>
    </source>
</evidence>
<keyword evidence="4" id="KW-0479">Metal-binding</keyword>
<dbReference type="Gene3D" id="1.10.150.240">
    <property type="entry name" value="Putative phosphatase, domain 2"/>
    <property type="match status" value="1"/>
</dbReference>
<keyword evidence="3" id="KW-0597">Phosphoprotein</keyword>
<keyword evidence="5" id="KW-0460">Magnesium</keyword>
<dbReference type="SFLD" id="SFLDG01129">
    <property type="entry name" value="C1.5:_HAD__Beta-PGM__Phosphata"/>
    <property type="match status" value="1"/>
</dbReference>
<reference evidence="11" key="2">
    <citation type="journal article" date="2022" name="Sci. Rep.">
        <title>In silico prediction of the enzymes involved in the degradation of the herbicide molinate by Gulosibacter molinativorax ON4T.</title>
        <authorList>
            <person name="Lopes A.R."/>
            <person name="Bunin E."/>
            <person name="Viana A.T."/>
            <person name="Froufe H."/>
            <person name="Munoz-Merida A."/>
            <person name="Pinho D."/>
            <person name="Figueiredo J."/>
            <person name="Barroso C."/>
            <person name="Vaz-Moreira I."/>
            <person name="Bellanger X."/>
            <person name="Egas C."/>
            <person name="Nunes O.C."/>
        </authorList>
    </citation>
    <scope>NUCLEOTIDE SEQUENCE</scope>
    <source>
        <strain evidence="11">ON4</strain>
    </source>
</reference>
<dbReference type="Gene3D" id="3.40.50.1000">
    <property type="entry name" value="HAD superfamily/HAD-like"/>
    <property type="match status" value="1"/>
</dbReference>
<sequence length="272" mass="28765">MFVANPARAQNPIRAFLFDLDGVITPTAEVHRQAWAELFREEFEARGATPPYSEDDYFTYLDGKPRLDGVRDLLASRGITLPEGDIDDGPTEETVAGLGNRKNENFLTILDRDGVAAYPGSLRILDECAEREIESAIVTSSRNGMRVLAAAGLGDRFEVVIDGIHASELGLPGKPEPDTYLQAARELGIPSTVCVVVEDAASGVAAGAAGDFGLVIGVDRGVGQDALVNAGADIVVADLAELIGLLPERDAPRAVSGDMNGKGAPKDDEYGE</sequence>
<dbReference type="InterPro" id="IPR023198">
    <property type="entry name" value="PGP-like_dom2"/>
</dbReference>
<dbReference type="EC" id="5.4.2.6" evidence="9"/>
<keyword evidence="12" id="KW-1185">Reference proteome</keyword>
<evidence type="ECO:0000256" key="8">
    <source>
        <dbReference type="ARBA" id="ARBA00044926"/>
    </source>
</evidence>
<evidence type="ECO:0000256" key="5">
    <source>
        <dbReference type="ARBA" id="ARBA00022842"/>
    </source>
</evidence>
<dbReference type="InterPro" id="IPR010976">
    <property type="entry name" value="B-phosphoglucomutase_hydrolase"/>
</dbReference>
<dbReference type="NCBIfam" id="TIGR01509">
    <property type="entry name" value="HAD-SF-IA-v3"/>
    <property type="match status" value="1"/>
</dbReference>